<dbReference type="InterPro" id="IPR033248">
    <property type="entry name" value="Transketolase_C"/>
</dbReference>
<organism evidence="6">
    <name type="scientific">Strombidinopsis acuminata</name>
    <dbReference type="NCBI Taxonomy" id="141414"/>
    <lineage>
        <taxon>Eukaryota</taxon>
        <taxon>Sar</taxon>
        <taxon>Alveolata</taxon>
        <taxon>Ciliophora</taxon>
        <taxon>Intramacronucleata</taxon>
        <taxon>Spirotrichea</taxon>
        <taxon>Choreotrichia</taxon>
        <taxon>Choreotrichida</taxon>
        <taxon>Strombidinopsidae</taxon>
        <taxon>Strombidinopsis</taxon>
    </lineage>
</organism>
<reference evidence="6" key="1">
    <citation type="submission" date="2021-01" db="EMBL/GenBank/DDBJ databases">
        <authorList>
            <person name="Corre E."/>
            <person name="Pelletier E."/>
            <person name="Niang G."/>
            <person name="Scheremetjew M."/>
            <person name="Finn R."/>
            <person name="Kale V."/>
            <person name="Holt S."/>
            <person name="Cochrane G."/>
            <person name="Meng A."/>
            <person name="Brown T."/>
            <person name="Cohen L."/>
        </authorList>
    </citation>
    <scope>NUCLEOTIDE SEQUENCE</scope>
    <source>
        <strain evidence="6">SPMC142</strain>
    </source>
</reference>
<dbReference type="AlphaFoldDB" id="A0A7S3SZ65"/>
<evidence type="ECO:0000256" key="2">
    <source>
        <dbReference type="ARBA" id="ARBA00011738"/>
    </source>
</evidence>
<sequence>MGISATVADARWVKPLDTKLVGWLASDHKAVVTIEENSIGGFAAQVHQELLESGALDGLGKTPTVLRSMMLPDRWIDHDEPDLQYDDAKLNAKHIVEKALLVLERAGVKVNKSSEAQEAAMAEP</sequence>
<keyword evidence="4" id="KW-0786">Thiamine pyrophosphate</keyword>
<dbReference type="InterPro" id="IPR005477">
    <property type="entry name" value="Dxylulose-5-P_synthase"/>
</dbReference>
<protein>
    <recommendedName>
        <fullName evidence="5">Transketolase C-terminal domain-containing protein</fullName>
    </recommendedName>
</protein>
<dbReference type="SUPFAM" id="SSF52922">
    <property type="entry name" value="TK C-terminal domain-like"/>
    <property type="match status" value="1"/>
</dbReference>
<dbReference type="GO" id="GO:0008661">
    <property type="term" value="F:1-deoxy-D-xylulose-5-phosphate synthase activity"/>
    <property type="evidence" value="ECO:0007669"/>
    <property type="project" value="InterPro"/>
</dbReference>
<dbReference type="GO" id="GO:0016114">
    <property type="term" value="P:terpenoid biosynthetic process"/>
    <property type="evidence" value="ECO:0007669"/>
    <property type="project" value="InterPro"/>
</dbReference>
<evidence type="ECO:0000313" key="6">
    <source>
        <dbReference type="EMBL" id="CAE0567988.1"/>
    </source>
</evidence>
<dbReference type="PANTHER" id="PTHR43322">
    <property type="entry name" value="1-D-DEOXYXYLULOSE 5-PHOSPHATE SYNTHASE-RELATED"/>
    <property type="match status" value="1"/>
</dbReference>
<comment type="cofactor">
    <cofactor evidence="1">
        <name>Mg(2+)</name>
        <dbReference type="ChEBI" id="CHEBI:18420"/>
    </cofactor>
</comment>
<proteinExistence type="predicted"/>
<dbReference type="Gene3D" id="3.40.50.920">
    <property type="match status" value="1"/>
</dbReference>
<keyword evidence="3" id="KW-0808">Transferase</keyword>
<evidence type="ECO:0000256" key="3">
    <source>
        <dbReference type="ARBA" id="ARBA00022679"/>
    </source>
</evidence>
<evidence type="ECO:0000256" key="1">
    <source>
        <dbReference type="ARBA" id="ARBA00001946"/>
    </source>
</evidence>
<accession>A0A7S3SZ65</accession>
<gene>
    <name evidence="6" type="ORF">SACU0126_LOCUS19575</name>
</gene>
<evidence type="ECO:0000256" key="4">
    <source>
        <dbReference type="ARBA" id="ARBA00023052"/>
    </source>
</evidence>
<name>A0A7S3SZ65_9SPIT</name>
<feature type="domain" description="Transketolase C-terminal" evidence="5">
    <location>
        <begin position="2"/>
        <end position="95"/>
    </location>
</feature>
<dbReference type="PANTHER" id="PTHR43322:SF5">
    <property type="entry name" value="1-DEOXY-D-XYLULOSE-5-PHOSPHATE SYNTHASE, CHLOROPLASTIC"/>
    <property type="match status" value="1"/>
</dbReference>
<dbReference type="EMBL" id="HBIQ01061593">
    <property type="protein sequence ID" value="CAE0567988.1"/>
    <property type="molecule type" value="Transcribed_RNA"/>
</dbReference>
<dbReference type="Pfam" id="PF02780">
    <property type="entry name" value="Transketolase_C"/>
    <property type="match status" value="1"/>
</dbReference>
<evidence type="ECO:0000259" key="5">
    <source>
        <dbReference type="Pfam" id="PF02780"/>
    </source>
</evidence>
<dbReference type="InterPro" id="IPR009014">
    <property type="entry name" value="Transketo_C/PFOR_II"/>
</dbReference>
<comment type="subunit">
    <text evidence="2">Homodimer.</text>
</comment>